<organism evidence="1 2">
    <name type="scientific">Mikania micrantha</name>
    <name type="common">bitter vine</name>
    <dbReference type="NCBI Taxonomy" id="192012"/>
    <lineage>
        <taxon>Eukaryota</taxon>
        <taxon>Viridiplantae</taxon>
        <taxon>Streptophyta</taxon>
        <taxon>Embryophyta</taxon>
        <taxon>Tracheophyta</taxon>
        <taxon>Spermatophyta</taxon>
        <taxon>Magnoliopsida</taxon>
        <taxon>eudicotyledons</taxon>
        <taxon>Gunneridae</taxon>
        <taxon>Pentapetalae</taxon>
        <taxon>asterids</taxon>
        <taxon>campanulids</taxon>
        <taxon>Asterales</taxon>
        <taxon>Asteraceae</taxon>
        <taxon>Asteroideae</taxon>
        <taxon>Heliantheae alliance</taxon>
        <taxon>Eupatorieae</taxon>
        <taxon>Mikania</taxon>
    </lineage>
</organism>
<sequence>MEEEVHLFKKAKTQFTKLGLRYHFYKVTVIFLNRDGGGNVMDLYSFDDQPAMINGTKLYQDDSMREMSKNGRNWPRAVRPEPHTGHRLYARMASRGSGRHELARYALGRSLAWGDALGVTRSQLGLKSQFLSGISFSILSSTISTSHIQNQHPIHQNINFEGFSRFRSNQGTFLQARIVFLTAELRRSR</sequence>
<reference evidence="1 2" key="1">
    <citation type="submission" date="2019-05" db="EMBL/GenBank/DDBJ databases">
        <title>Mikania micrantha, genome provides insights into the molecular mechanism of rapid growth.</title>
        <authorList>
            <person name="Liu B."/>
        </authorList>
    </citation>
    <scope>NUCLEOTIDE SEQUENCE [LARGE SCALE GENOMIC DNA]</scope>
    <source>
        <strain evidence="1">NLD-2019</strain>
        <tissue evidence="1">Leaf</tissue>
    </source>
</reference>
<gene>
    <name evidence="1" type="ORF">E3N88_09585</name>
</gene>
<accession>A0A5N6PJF4</accession>
<keyword evidence="2" id="KW-1185">Reference proteome</keyword>
<dbReference type="Proteomes" id="UP000326396">
    <property type="component" value="Linkage Group LG12"/>
</dbReference>
<comment type="caution">
    <text evidence="1">The sequence shown here is derived from an EMBL/GenBank/DDBJ whole genome shotgun (WGS) entry which is preliminary data.</text>
</comment>
<dbReference type="EMBL" id="SZYD01000004">
    <property type="protein sequence ID" value="KAD6454879.1"/>
    <property type="molecule type" value="Genomic_DNA"/>
</dbReference>
<name>A0A5N6PJF4_9ASTR</name>
<evidence type="ECO:0000313" key="1">
    <source>
        <dbReference type="EMBL" id="KAD6454879.1"/>
    </source>
</evidence>
<dbReference type="AlphaFoldDB" id="A0A5N6PJF4"/>
<evidence type="ECO:0000313" key="2">
    <source>
        <dbReference type="Proteomes" id="UP000326396"/>
    </source>
</evidence>
<proteinExistence type="predicted"/>
<protein>
    <submittedName>
        <fullName evidence="1">Uncharacterized protein</fullName>
    </submittedName>
</protein>